<sequence>MAATVLALVHIYRRLLHQPIYQRFIICMIFVVPFPSAKSIAAFVKNVLLGANLRVFCRIAVISLNKTRFRVKPDYTVYLNNCNLWTFLALRGNNFEGLEWLSHDQNIWWPEPTMTSCMFQHWTIYGHVYNFYYWWEVCS</sequence>
<evidence type="ECO:0000313" key="2">
    <source>
        <dbReference type="Proteomes" id="UP000823388"/>
    </source>
</evidence>
<dbReference type="AlphaFoldDB" id="A0A8T0MN82"/>
<dbReference type="EMBL" id="CM029054">
    <property type="protein sequence ID" value="KAG2536614.1"/>
    <property type="molecule type" value="Genomic_DNA"/>
</dbReference>
<gene>
    <name evidence="1" type="ORF">PVAP13_9NG207719</name>
</gene>
<protein>
    <submittedName>
        <fullName evidence="1">Uncharacterized protein</fullName>
    </submittedName>
</protein>
<comment type="caution">
    <text evidence="1">The sequence shown here is derived from an EMBL/GenBank/DDBJ whole genome shotgun (WGS) entry which is preliminary data.</text>
</comment>
<reference evidence="1" key="1">
    <citation type="submission" date="2020-05" db="EMBL/GenBank/DDBJ databases">
        <title>WGS assembly of Panicum virgatum.</title>
        <authorList>
            <person name="Lovell J.T."/>
            <person name="Jenkins J."/>
            <person name="Shu S."/>
            <person name="Juenger T.E."/>
            <person name="Schmutz J."/>
        </authorList>
    </citation>
    <scope>NUCLEOTIDE SEQUENCE</scope>
    <source>
        <strain evidence="1">AP13</strain>
    </source>
</reference>
<proteinExistence type="predicted"/>
<organism evidence="1 2">
    <name type="scientific">Panicum virgatum</name>
    <name type="common">Blackwell switchgrass</name>
    <dbReference type="NCBI Taxonomy" id="38727"/>
    <lineage>
        <taxon>Eukaryota</taxon>
        <taxon>Viridiplantae</taxon>
        <taxon>Streptophyta</taxon>
        <taxon>Embryophyta</taxon>
        <taxon>Tracheophyta</taxon>
        <taxon>Spermatophyta</taxon>
        <taxon>Magnoliopsida</taxon>
        <taxon>Liliopsida</taxon>
        <taxon>Poales</taxon>
        <taxon>Poaceae</taxon>
        <taxon>PACMAD clade</taxon>
        <taxon>Panicoideae</taxon>
        <taxon>Panicodae</taxon>
        <taxon>Paniceae</taxon>
        <taxon>Panicinae</taxon>
        <taxon>Panicum</taxon>
        <taxon>Panicum sect. Hiantes</taxon>
    </lineage>
</organism>
<dbReference type="Proteomes" id="UP000823388">
    <property type="component" value="Chromosome 9N"/>
</dbReference>
<accession>A0A8T0MN82</accession>
<keyword evidence="2" id="KW-1185">Reference proteome</keyword>
<evidence type="ECO:0000313" key="1">
    <source>
        <dbReference type="EMBL" id="KAG2536614.1"/>
    </source>
</evidence>
<name>A0A8T0MN82_PANVG</name>